<dbReference type="InterPro" id="IPR000504">
    <property type="entry name" value="RRM_dom"/>
</dbReference>
<keyword evidence="1 2" id="KW-0694">RNA-binding</keyword>
<dbReference type="InterPro" id="IPR035979">
    <property type="entry name" value="RBD_domain_sf"/>
</dbReference>
<accession>A0A0L0HN84</accession>
<dbReference type="eggNOG" id="KOG0226">
    <property type="taxonomic scope" value="Eukaryota"/>
</dbReference>
<evidence type="ECO:0000256" key="1">
    <source>
        <dbReference type="ARBA" id="ARBA00022884"/>
    </source>
</evidence>
<feature type="domain" description="RRM" evidence="3">
    <location>
        <begin position="178"/>
        <end position="256"/>
    </location>
</feature>
<dbReference type="SUPFAM" id="SSF54928">
    <property type="entry name" value="RNA-binding domain, RBD"/>
    <property type="match status" value="1"/>
</dbReference>
<sequence>MSGYYHQEMDPSAYYGTGGAQYQADSYMASPYVASAAPTTYTGSATYSAPEYYSAPYYANPVPPVSSNAAAYPVGYPTNSSTGGVPYPTGYTIESETGAVPYPAGYTPSAATANIVRVNTDENKKAAALAALPVMAPHPGKHVDKSAEKGKKKKTVLRAAGGEAWEDETLLEWDQNDFRIFCGDLGNEVTDDLLFKAFSKYPSVLKARVVRDKRTNKSKGYGFVSFKDAGDFVKAMKEMNGKYVGNRPIKLRKSTWKERTVDIKTLKKMQQTSIFKPVIKK</sequence>
<dbReference type="Pfam" id="PF00076">
    <property type="entry name" value="RRM_1"/>
    <property type="match status" value="1"/>
</dbReference>
<dbReference type="RefSeq" id="XP_016610591.1">
    <property type="nucleotide sequence ID" value="XM_016751294.1"/>
</dbReference>
<dbReference type="InterPro" id="IPR034215">
    <property type="entry name" value="RBM42_RRM"/>
</dbReference>
<name>A0A0L0HN84_SPIPD</name>
<keyword evidence="5" id="KW-1185">Reference proteome</keyword>
<dbReference type="InterPro" id="IPR050825">
    <property type="entry name" value="RBM42_RBP45_47-like"/>
</dbReference>
<dbReference type="STRING" id="645134.A0A0L0HN84"/>
<dbReference type="GO" id="GO:0003729">
    <property type="term" value="F:mRNA binding"/>
    <property type="evidence" value="ECO:0007669"/>
    <property type="project" value="InterPro"/>
</dbReference>
<dbReference type="Proteomes" id="UP000053201">
    <property type="component" value="Unassembled WGS sequence"/>
</dbReference>
<gene>
    <name evidence="4" type="ORF">SPPG_03010</name>
</gene>
<evidence type="ECO:0000313" key="5">
    <source>
        <dbReference type="Proteomes" id="UP000053201"/>
    </source>
</evidence>
<dbReference type="EMBL" id="KQ257453">
    <property type="protein sequence ID" value="KND02552.1"/>
    <property type="molecule type" value="Genomic_DNA"/>
</dbReference>
<evidence type="ECO:0000259" key="3">
    <source>
        <dbReference type="PROSITE" id="PS50102"/>
    </source>
</evidence>
<dbReference type="InterPro" id="IPR012677">
    <property type="entry name" value="Nucleotide-bd_a/b_plait_sf"/>
</dbReference>
<protein>
    <recommendedName>
        <fullName evidence="3">RRM domain-containing protein</fullName>
    </recommendedName>
</protein>
<dbReference type="OMA" id="WHAQYAP"/>
<dbReference type="SMART" id="SM00360">
    <property type="entry name" value="RRM"/>
    <property type="match status" value="1"/>
</dbReference>
<dbReference type="PANTHER" id="PTHR47640">
    <property type="entry name" value="TRNA SELENOCYSTEINE 1-ASSOCIATED PROTEIN 1-RELATED-RELATED"/>
    <property type="match status" value="1"/>
</dbReference>
<organism evidence="4 5">
    <name type="scientific">Spizellomyces punctatus (strain DAOM BR117)</name>
    <dbReference type="NCBI Taxonomy" id="645134"/>
    <lineage>
        <taxon>Eukaryota</taxon>
        <taxon>Fungi</taxon>
        <taxon>Fungi incertae sedis</taxon>
        <taxon>Chytridiomycota</taxon>
        <taxon>Chytridiomycota incertae sedis</taxon>
        <taxon>Chytridiomycetes</taxon>
        <taxon>Spizellomycetales</taxon>
        <taxon>Spizellomycetaceae</taxon>
        <taxon>Spizellomyces</taxon>
    </lineage>
</organism>
<dbReference type="VEuPathDB" id="FungiDB:SPPG_03010"/>
<dbReference type="CDD" id="cd12383">
    <property type="entry name" value="RRM_RBM42"/>
    <property type="match status" value="1"/>
</dbReference>
<dbReference type="GeneID" id="27686558"/>
<proteinExistence type="predicted"/>
<evidence type="ECO:0000313" key="4">
    <source>
        <dbReference type="EMBL" id="KND02552.1"/>
    </source>
</evidence>
<dbReference type="AlphaFoldDB" id="A0A0L0HN84"/>
<dbReference type="OrthoDB" id="1749473at2759"/>
<dbReference type="InParanoid" id="A0A0L0HN84"/>
<dbReference type="Gene3D" id="3.30.70.330">
    <property type="match status" value="1"/>
</dbReference>
<reference evidence="4 5" key="1">
    <citation type="submission" date="2009-08" db="EMBL/GenBank/DDBJ databases">
        <title>The Genome Sequence of Spizellomyces punctatus strain DAOM BR117.</title>
        <authorList>
            <consortium name="The Broad Institute Genome Sequencing Platform"/>
            <person name="Russ C."/>
            <person name="Cuomo C."/>
            <person name="Shea T."/>
            <person name="Young S.K."/>
            <person name="Zeng Q."/>
            <person name="Koehrsen M."/>
            <person name="Haas B."/>
            <person name="Borodovsky M."/>
            <person name="Guigo R."/>
            <person name="Alvarado L."/>
            <person name="Berlin A."/>
            <person name="Bochicchio J."/>
            <person name="Borenstein D."/>
            <person name="Chapman S."/>
            <person name="Chen Z."/>
            <person name="Engels R."/>
            <person name="Freedman E."/>
            <person name="Gellesch M."/>
            <person name="Goldberg J."/>
            <person name="Griggs A."/>
            <person name="Gujja S."/>
            <person name="Heiman D."/>
            <person name="Hepburn T."/>
            <person name="Howarth C."/>
            <person name="Jen D."/>
            <person name="Larson L."/>
            <person name="Lewis B."/>
            <person name="Mehta T."/>
            <person name="Park D."/>
            <person name="Pearson M."/>
            <person name="Roberts A."/>
            <person name="Saif S."/>
            <person name="Shenoy N."/>
            <person name="Sisk P."/>
            <person name="Stolte C."/>
            <person name="Sykes S."/>
            <person name="Thomson T."/>
            <person name="Walk T."/>
            <person name="White J."/>
            <person name="Yandava C."/>
            <person name="Burger G."/>
            <person name="Gray M.W."/>
            <person name="Holland P.W.H."/>
            <person name="King N."/>
            <person name="Lang F.B.F."/>
            <person name="Roger A.J."/>
            <person name="Ruiz-Trillo I."/>
            <person name="Lander E."/>
            <person name="Nusbaum C."/>
        </authorList>
    </citation>
    <scope>NUCLEOTIDE SEQUENCE [LARGE SCALE GENOMIC DNA]</scope>
    <source>
        <strain evidence="4 5">DAOM BR117</strain>
    </source>
</reference>
<dbReference type="PANTHER" id="PTHR47640:SF11">
    <property type="entry name" value="RNA-BINDING PROTEIN 42"/>
    <property type="match status" value="1"/>
</dbReference>
<dbReference type="PROSITE" id="PS50102">
    <property type="entry name" value="RRM"/>
    <property type="match status" value="1"/>
</dbReference>
<evidence type="ECO:0000256" key="2">
    <source>
        <dbReference type="PROSITE-ProRule" id="PRU00176"/>
    </source>
</evidence>